<gene>
    <name evidence="7" type="ORF">SAMN02745164_01526</name>
</gene>
<feature type="transmembrane region" description="Helical" evidence="6">
    <location>
        <begin position="279"/>
        <end position="304"/>
    </location>
</feature>
<dbReference type="InterPro" id="IPR001204">
    <property type="entry name" value="Phos_transporter"/>
</dbReference>
<evidence type="ECO:0000313" key="7">
    <source>
        <dbReference type="EMBL" id="SHE97401.1"/>
    </source>
</evidence>
<keyword evidence="4 6" id="KW-1133">Transmembrane helix</keyword>
<dbReference type="AlphaFoldDB" id="A0A1M4XV82"/>
<feature type="transmembrane region" description="Helical" evidence="6">
    <location>
        <begin position="159"/>
        <end position="177"/>
    </location>
</feature>
<evidence type="ECO:0000256" key="6">
    <source>
        <dbReference type="SAM" id="Phobius"/>
    </source>
</evidence>
<evidence type="ECO:0000256" key="4">
    <source>
        <dbReference type="ARBA" id="ARBA00022989"/>
    </source>
</evidence>
<evidence type="ECO:0000256" key="1">
    <source>
        <dbReference type="ARBA" id="ARBA00004141"/>
    </source>
</evidence>
<evidence type="ECO:0000313" key="8">
    <source>
        <dbReference type="Proteomes" id="UP000184334"/>
    </source>
</evidence>
<protein>
    <submittedName>
        <fullName evidence="7">Inorganic phosphate transporter, PiT family</fullName>
    </submittedName>
</protein>
<proteinExistence type="predicted"/>
<keyword evidence="5 6" id="KW-0472">Membrane</keyword>
<feature type="transmembrane region" description="Helical" evidence="6">
    <location>
        <begin position="36"/>
        <end position="57"/>
    </location>
</feature>
<keyword evidence="8" id="KW-1185">Reference proteome</keyword>
<feature type="transmembrane region" description="Helical" evidence="6">
    <location>
        <begin position="69"/>
        <end position="91"/>
    </location>
</feature>
<feature type="transmembrane region" description="Helical" evidence="6">
    <location>
        <begin position="117"/>
        <end position="138"/>
    </location>
</feature>
<evidence type="ECO:0000256" key="2">
    <source>
        <dbReference type="ARBA" id="ARBA00022448"/>
    </source>
</evidence>
<reference evidence="7" key="1">
    <citation type="submission" date="2016-11" db="EMBL/GenBank/DDBJ databases">
        <authorList>
            <person name="Varghese N."/>
            <person name="Submissions S."/>
        </authorList>
    </citation>
    <scope>NUCLEOTIDE SEQUENCE [LARGE SCALE GENOMIC DNA]</scope>
    <source>
        <strain evidence="7">DSM 16785</strain>
    </source>
</reference>
<sequence>MFFYLLPAVFFGWSLGANDAANIFGTAVSNRIVRYRVATIISAIFILIGAIIGGAKGIETISNVTAQSLISGSISVLSAAITMTIMTYLGVPVSSSQAIVGSIMAVGLIEGGVNWGIILKLVLAWIGTPIGGMIFGYISYKFLSIPFNKIKSIYAKERVVQIATLIIGAYGAYSLGANNVANITGVFASTIGVPMAALVGGLAISFGVLTYSYKVMMTVGTQIIELDYFSAAIAVLGESITVWIYALLGIPVSTSQAIVGAVIGAGYARGSRLTNKKVLLKILSAWVNTPISAGLITALIYFVLKVIFKVAV</sequence>
<dbReference type="RefSeq" id="WP_072865094.1">
    <property type="nucleotide sequence ID" value="NZ_FQUI01000025.1"/>
</dbReference>
<dbReference type="GO" id="GO:0005315">
    <property type="term" value="F:phosphate transmembrane transporter activity"/>
    <property type="evidence" value="ECO:0007669"/>
    <property type="project" value="InterPro"/>
</dbReference>
<dbReference type="GO" id="GO:0016020">
    <property type="term" value="C:membrane"/>
    <property type="evidence" value="ECO:0007669"/>
    <property type="project" value="UniProtKB-SubCell"/>
</dbReference>
<comment type="caution">
    <text evidence="7">The sequence shown here is derived from an EMBL/GenBank/DDBJ whole genome shotgun (WGS) entry which is preliminary data.</text>
</comment>
<evidence type="ECO:0000256" key="3">
    <source>
        <dbReference type="ARBA" id="ARBA00022692"/>
    </source>
</evidence>
<evidence type="ECO:0000256" key="5">
    <source>
        <dbReference type="ARBA" id="ARBA00023136"/>
    </source>
</evidence>
<dbReference type="GO" id="GO:0035435">
    <property type="term" value="P:phosphate ion transmembrane transport"/>
    <property type="evidence" value="ECO:0007669"/>
    <property type="project" value="TreeGrafter"/>
</dbReference>
<dbReference type="PANTHER" id="PTHR11101:SF80">
    <property type="entry name" value="PHOSPHATE TRANSPORTER"/>
    <property type="match status" value="1"/>
</dbReference>
<dbReference type="PANTHER" id="PTHR11101">
    <property type="entry name" value="PHOSPHATE TRANSPORTER"/>
    <property type="match status" value="1"/>
</dbReference>
<keyword evidence="3 6" id="KW-0812">Transmembrane</keyword>
<dbReference type="Proteomes" id="UP000184334">
    <property type="component" value="Unassembled WGS sequence"/>
</dbReference>
<dbReference type="Pfam" id="PF01384">
    <property type="entry name" value="PHO4"/>
    <property type="match status" value="2"/>
</dbReference>
<dbReference type="EMBL" id="FQUI01000025">
    <property type="protein sequence ID" value="SHE97401.1"/>
    <property type="molecule type" value="Genomic_DNA"/>
</dbReference>
<dbReference type="STRING" id="1122195.SAMN02745164_01526"/>
<keyword evidence="2" id="KW-0813">Transport</keyword>
<organism evidence="7 8">
    <name type="scientific">Marinitoga hydrogenitolerans (strain DSM 16785 / JCM 12826 / AT1271)</name>
    <dbReference type="NCBI Taxonomy" id="1122195"/>
    <lineage>
        <taxon>Bacteria</taxon>
        <taxon>Thermotogati</taxon>
        <taxon>Thermotogota</taxon>
        <taxon>Thermotogae</taxon>
        <taxon>Petrotogales</taxon>
        <taxon>Petrotogaceae</taxon>
        <taxon>Marinitoga</taxon>
    </lineage>
</organism>
<name>A0A1M4XV82_MARH1</name>
<accession>A0A1M4XV82</accession>
<comment type="subcellular location">
    <subcellularLocation>
        <location evidence="1">Membrane</location>
        <topology evidence="1">Multi-pass membrane protein</topology>
    </subcellularLocation>
</comment>
<feature type="transmembrane region" description="Helical" evidence="6">
    <location>
        <begin position="183"/>
        <end position="208"/>
    </location>
</feature>
<dbReference type="OrthoDB" id="19855at2"/>